<organism evidence="2 3">
    <name type="scientific">Folsomia candida</name>
    <name type="common">Springtail</name>
    <dbReference type="NCBI Taxonomy" id="158441"/>
    <lineage>
        <taxon>Eukaryota</taxon>
        <taxon>Metazoa</taxon>
        <taxon>Ecdysozoa</taxon>
        <taxon>Arthropoda</taxon>
        <taxon>Hexapoda</taxon>
        <taxon>Collembola</taxon>
        <taxon>Entomobryomorpha</taxon>
        <taxon>Isotomoidea</taxon>
        <taxon>Isotomidae</taxon>
        <taxon>Proisotominae</taxon>
        <taxon>Folsomia</taxon>
    </lineage>
</organism>
<evidence type="ECO:0000256" key="1">
    <source>
        <dbReference type="SAM" id="MobiDB-lite"/>
    </source>
</evidence>
<feature type="region of interest" description="Disordered" evidence="1">
    <location>
        <begin position="143"/>
        <end position="170"/>
    </location>
</feature>
<comment type="caution">
    <text evidence="2">The sequence shown here is derived from an EMBL/GenBank/DDBJ whole genome shotgun (WGS) entry which is preliminary data.</text>
</comment>
<dbReference type="AlphaFoldDB" id="A0A226F7H6"/>
<protein>
    <submittedName>
        <fullName evidence="2">Uncharacterized protein</fullName>
    </submittedName>
</protein>
<dbReference type="EMBL" id="LNIX01000001">
    <property type="protein sequence ID" value="OXA65161.1"/>
    <property type="molecule type" value="Genomic_DNA"/>
</dbReference>
<keyword evidence="3" id="KW-1185">Reference proteome</keyword>
<proteinExistence type="predicted"/>
<evidence type="ECO:0000313" key="3">
    <source>
        <dbReference type="Proteomes" id="UP000198287"/>
    </source>
</evidence>
<gene>
    <name evidence="2" type="ORF">Fcan01_03886</name>
</gene>
<reference evidence="2 3" key="1">
    <citation type="submission" date="2015-12" db="EMBL/GenBank/DDBJ databases">
        <title>The genome of Folsomia candida.</title>
        <authorList>
            <person name="Faddeeva A."/>
            <person name="Derks M.F."/>
            <person name="Anvar Y."/>
            <person name="Smit S."/>
            <person name="Van Straalen N."/>
            <person name="Roelofs D."/>
        </authorList>
    </citation>
    <scope>NUCLEOTIDE SEQUENCE [LARGE SCALE GENOMIC DNA]</scope>
    <source>
        <strain evidence="2 3">VU population</strain>
        <tissue evidence="2">Whole body</tissue>
    </source>
</reference>
<dbReference type="Proteomes" id="UP000198287">
    <property type="component" value="Unassembled WGS sequence"/>
</dbReference>
<sequence length="189" mass="21804">MLSDASHRNLNFISFLGEKNNETERMMTYFVQGSCFAFTCHHHHQVSSQPPPVFLPSQRARGRKEETWRKYVDKSALFVAKERLRLLTWTSDTSASLRVIDDFLAEKWNCSLSMLHDQGVNDGKLLLASGRIIMKEIFYMKRTAGQPSHPPPPTDRFKHHSSSPQEEQLSNKMISMQPFTYLEGMVRKG</sequence>
<name>A0A226F7H6_FOLCA</name>
<accession>A0A226F7H6</accession>
<evidence type="ECO:0000313" key="2">
    <source>
        <dbReference type="EMBL" id="OXA65161.1"/>
    </source>
</evidence>